<evidence type="ECO:0000259" key="1">
    <source>
        <dbReference type="Pfam" id="PF18480"/>
    </source>
</evidence>
<dbReference type="EMBL" id="CP051677">
    <property type="protein sequence ID" value="QJD81489.1"/>
    <property type="molecule type" value="Genomic_DNA"/>
</dbReference>
<feature type="domain" description="DUF5615" evidence="1">
    <location>
        <begin position="1"/>
        <end position="106"/>
    </location>
</feature>
<dbReference type="KEGG" id="srho:HH216_24125"/>
<dbReference type="Pfam" id="PF18480">
    <property type="entry name" value="DUF5615"/>
    <property type="match status" value="1"/>
</dbReference>
<dbReference type="InterPro" id="IPR041049">
    <property type="entry name" value="DUF5615"/>
</dbReference>
<protein>
    <submittedName>
        <fullName evidence="2">DUF5615 family PIN-like protein</fullName>
    </submittedName>
</protein>
<evidence type="ECO:0000313" key="3">
    <source>
        <dbReference type="Proteomes" id="UP000501128"/>
    </source>
</evidence>
<dbReference type="AlphaFoldDB" id="A0A7L5DSN5"/>
<sequence length="116" mass="13394">MRFLFDQNISYRVVKQLKVTLPDSVGVREVGLLDADDFAIWEYAKREDYVVVTFDKDIPMIGAVKGFPPKIIWLRTGNMSNQALISLFTARLSEFVDFNTRQNKGCLLVYLRTEEP</sequence>
<keyword evidence="3" id="KW-1185">Reference proteome</keyword>
<reference evidence="2 3" key="1">
    <citation type="submission" date="2020-04" db="EMBL/GenBank/DDBJ databases">
        <title>Genome sequencing of novel species.</title>
        <authorList>
            <person name="Heo J."/>
            <person name="Kim S.-J."/>
            <person name="Kim J.-S."/>
            <person name="Hong S.-B."/>
            <person name="Kwon S.-W."/>
        </authorList>
    </citation>
    <scope>NUCLEOTIDE SEQUENCE [LARGE SCALE GENOMIC DNA]</scope>
    <source>
        <strain evidence="2 3">CJU-R4</strain>
    </source>
</reference>
<organism evidence="2 3">
    <name type="scientific">Spirosoma rhododendri</name>
    <dbReference type="NCBI Taxonomy" id="2728024"/>
    <lineage>
        <taxon>Bacteria</taxon>
        <taxon>Pseudomonadati</taxon>
        <taxon>Bacteroidota</taxon>
        <taxon>Cytophagia</taxon>
        <taxon>Cytophagales</taxon>
        <taxon>Cytophagaceae</taxon>
        <taxon>Spirosoma</taxon>
    </lineage>
</organism>
<accession>A0A7L5DSN5</accession>
<gene>
    <name evidence="2" type="ORF">HH216_24125</name>
</gene>
<evidence type="ECO:0000313" key="2">
    <source>
        <dbReference type="EMBL" id="QJD81489.1"/>
    </source>
</evidence>
<proteinExistence type="predicted"/>
<dbReference type="Proteomes" id="UP000501128">
    <property type="component" value="Chromosome"/>
</dbReference>
<name>A0A7L5DSN5_9BACT</name>